<accession>A0A6B3N4K0</accession>
<dbReference type="AlphaFoldDB" id="A0A6B3N4K0"/>
<dbReference type="EMBL" id="JAAHFQ010000030">
    <property type="protein sequence ID" value="NER26460.1"/>
    <property type="molecule type" value="Genomic_DNA"/>
</dbReference>
<proteinExistence type="predicted"/>
<organism evidence="1">
    <name type="scientific">Symploca sp. SIO1C4</name>
    <dbReference type="NCBI Taxonomy" id="2607765"/>
    <lineage>
        <taxon>Bacteria</taxon>
        <taxon>Bacillati</taxon>
        <taxon>Cyanobacteriota</taxon>
        <taxon>Cyanophyceae</taxon>
        <taxon>Coleofasciculales</taxon>
        <taxon>Coleofasciculaceae</taxon>
        <taxon>Symploca</taxon>
    </lineage>
</organism>
<protein>
    <submittedName>
        <fullName evidence="1">Uncharacterized protein</fullName>
    </submittedName>
</protein>
<sequence length="87" mass="9753">MLPAVQELDWQSLSPNQIANLMKAIGVVTMQATEIERKALGLADPQKIEIDIDLEKLTKEELLDYQRLGELESIARSPSLPLLPNRT</sequence>
<reference evidence="1" key="1">
    <citation type="submission" date="2019-11" db="EMBL/GenBank/DDBJ databases">
        <title>Genomic insights into an expanded diversity of filamentous marine cyanobacteria reveals the extraordinary biosynthetic potential of Moorea and Okeania.</title>
        <authorList>
            <person name="Ferreira Leao T."/>
            <person name="Wang M."/>
            <person name="Moss N."/>
            <person name="Da Silva R."/>
            <person name="Sanders J."/>
            <person name="Nurk S."/>
            <person name="Gurevich A."/>
            <person name="Humphrey G."/>
            <person name="Reher R."/>
            <person name="Zhu Q."/>
            <person name="Belda-Ferre P."/>
            <person name="Glukhov E."/>
            <person name="Rex R."/>
            <person name="Dorrestein P.C."/>
            <person name="Knight R."/>
            <person name="Pevzner P."/>
            <person name="Gerwick W.H."/>
            <person name="Gerwick L."/>
        </authorList>
    </citation>
    <scope>NUCLEOTIDE SEQUENCE</scope>
    <source>
        <strain evidence="1">SIO1C4</strain>
    </source>
</reference>
<comment type="caution">
    <text evidence="1">The sequence shown here is derived from an EMBL/GenBank/DDBJ whole genome shotgun (WGS) entry which is preliminary data.</text>
</comment>
<name>A0A6B3N4K0_9CYAN</name>
<evidence type="ECO:0000313" key="1">
    <source>
        <dbReference type="EMBL" id="NER26460.1"/>
    </source>
</evidence>
<gene>
    <name evidence="1" type="ORF">F6J89_02235</name>
</gene>